<sequence length="160" mass="17287">MGLWVIRLQRLLSAAWLGSMLSLAALVAPAAFALLPRAQAGDLMRRLFEYDARLSLAAGVLLLLLQRKRQVAQDESSDESRRAAVISWELVCPLLALLCTVAGFYALQPLMEQARAGQGAWTFGQLHAVSSVFYAFKLLAVAVLALRLSGPQALPGSARP</sequence>
<organism evidence="7 8">
    <name type="scientific">Roseateles rivi</name>
    <dbReference type="NCBI Taxonomy" id="3299028"/>
    <lineage>
        <taxon>Bacteria</taxon>
        <taxon>Pseudomonadati</taxon>
        <taxon>Pseudomonadota</taxon>
        <taxon>Betaproteobacteria</taxon>
        <taxon>Burkholderiales</taxon>
        <taxon>Sphaerotilaceae</taxon>
        <taxon>Roseateles</taxon>
    </lineage>
</organism>
<evidence type="ECO:0000256" key="2">
    <source>
        <dbReference type="ARBA" id="ARBA00022692"/>
    </source>
</evidence>
<evidence type="ECO:0000259" key="6">
    <source>
        <dbReference type="Pfam" id="PF13664"/>
    </source>
</evidence>
<keyword evidence="8" id="KW-1185">Reference proteome</keyword>
<proteinExistence type="predicted"/>
<feature type="domain" description="TMEM205-like" evidence="6">
    <location>
        <begin position="11"/>
        <end position="116"/>
    </location>
</feature>
<comment type="subcellular location">
    <subcellularLocation>
        <location evidence="1">Membrane</location>
    </subcellularLocation>
</comment>
<feature type="transmembrane region" description="Helical" evidence="5">
    <location>
        <begin position="86"/>
        <end position="106"/>
    </location>
</feature>
<evidence type="ECO:0000313" key="8">
    <source>
        <dbReference type="Proteomes" id="UP001606099"/>
    </source>
</evidence>
<dbReference type="Pfam" id="PF13664">
    <property type="entry name" value="DUF4149"/>
    <property type="match status" value="1"/>
</dbReference>
<evidence type="ECO:0000313" key="7">
    <source>
        <dbReference type="EMBL" id="MFG6449574.1"/>
    </source>
</evidence>
<evidence type="ECO:0000256" key="5">
    <source>
        <dbReference type="SAM" id="Phobius"/>
    </source>
</evidence>
<comment type="caution">
    <text evidence="7">The sequence shown here is derived from an EMBL/GenBank/DDBJ whole genome shotgun (WGS) entry which is preliminary data.</text>
</comment>
<keyword evidence="2 5" id="KW-0812">Transmembrane</keyword>
<feature type="transmembrane region" description="Helical" evidence="5">
    <location>
        <begin position="47"/>
        <end position="65"/>
    </location>
</feature>
<name>A0ABW7FZ31_9BURK</name>
<dbReference type="RefSeq" id="WP_394462929.1">
    <property type="nucleotide sequence ID" value="NZ_JBIGHZ010000006.1"/>
</dbReference>
<keyword evidence="4 5" id="KW-0472">Membrane</keyword>
<feature type="transmembrane region" description="Helical" evidence="5">
    <location>
        <begin position="12"/>
        <end position="35"/>
    </location>
</feature>
<evidence type="ECO:0000256" key="3">
    <source>
        <dbReference type="ARBA" id="ARBA00022989"/>
    </source>
</evidence>
<accession>A0ABW7FZ31</accession>
<evidence type="ECO:0000256" key="1">
    <source>
        <dbReference type="ARBA" id="ARBA00004370"/>
    </source>
</evidence>
<protein>
    <submittedName>
        <fullName evidence="7">DUF4149 domain-containing protein</fullName>
    </submittedName>
</protein>
<dbReference type="InterPro" id="IPR025423">
    <property type="entry name" value="TMEM205-like"/>
</dbReference>
<gene>
    <name evidence="7" type="ORF">ACG0Z6_15210</name>
</gene>
<keyword evidence="3 5" id="KW-1133">Transmembrane helix</keyword>
<dbReference type="EMBL" id="JBIGHZ010000006">
    <property type="protein sequence ID" value="MFG6449574.1"/>
    <property type="molecule type" value="Genomic_DNA"/>
</dbReference>
<dbReference type="Proteomes" id="UP001606099">
    <property type="component" value="Unassembled WGS sequence"/>
</dbReference>
<evidence type="ECO:0000256" key="4">
    <source>
        <dbReference type="ARBA" id="ARBA00023136"/>
    </source>
</evidence>
<reference evidence="7 8" key="1">
    <citation type="submission" date="2024-08" db="EMBL/GenBank/DDBJ databases">
        <authorList>
            <person name="Lu H."/>
        </authorList>
    </citation>
    <scope>NUCLEOTIDE SEQUENCE [LARGE SCALE GENOMIC DNA]</scope>
    <source>
        <strain evidence="7 8">BYS180W</strain>
    </source>
</reference>
<feature type="transmembrane region" description="Helical" evidence="5">
    <location>
        <begin position="126"/>
        <end position="146"/>
    </location>
</feature>